<evidence type="ECO:0000259" key="1">
    <source>
        <dbReference type="Pfam" id="PF01261"/>
    </source>
</evidence>
<dbReference type="Proteomes" id="UP000036106">
    <property type="component" value="Chromosome"/>
</dbReference>
<dbReference type="Pfam" id="PF01261">
    <property type="entry name" value="AP_endonuc_2"/>
    <property type="match status" value="1"/>
</dbReference>
<proteinExistence type="predicted"/>
<accession>A0A0H4R2B5</accession>
<name>A0A0H4R2B5_9LACO</name>
<dbReference type="STRING" id="1007676.ABM34_10275"/>
<dbReference type="EMBL" id="CP012034">
    <property type="protein sequence ID" value="AKP67875.1"/>
    <property type="molecule type" value="Genomic_DNA"/>
</dbReference>
<dbReference type="InterPro" id="IPR013022">
    <property type="entry name" value="Xyl_isomerase-like_TIM-brl"/>
</dbReference>
<dbReference type="PANTHER" id="PTHR12110:SF21">
    <property type="entry name" value="XYLOSE ISOMERASE-LIKE TIM BARREL DOMAIN-CONTAINING PROTEIN"/>
    <property type="match status" value="1"/>
</dbReference>
<dbReference type="SUPFAM" id="SSF51658">
    <property type="entry name" value="Xylose isomerase-like"/>
    <property type="match status" value="1"/>
</dbReference>
<dbReference type="RefSeq" id="WP_048705520.1">
    <property type="nucleotide sequence ID" value="NZ_CP012034.1"/>
</dbReference>
<dbReference type="InterPro" id="IPR050312">
    <property type="entry name" value="IolE/XylAMocC-like"/>
</dbReference>
<dbReference type="PANTHER" id="PTHR12110">
    <property type="entry name" value="HYDROXYPYRUVATE ISOMERASE"/>
    <property type="match status" value="1"/>
</dbReference>
<dbReference type="OrthoDB" id="9779184at2"/>
<evidence type="ECO:0000313" key="3">
    <source>
        <dbReference type="Proteomes" id="UP000036106"/>
    </source>
</evidence>
<gene>
    <name evidence="2" type="ORF">ABM34_10275</name>
</gene>
<evidence type="ECO:0000313" key="2">
    <source>
        <dbReference type="EMBL" id="AKP67875.1"/>
    </source>
</evidence>
<reference evidence="3" key="1">
    <citation type="submission" date="2015-07" db="EMBL/GenBank/DDBJ databases">
        <title>Lactobacillus ginsenosidimutans/EMML 3141/ whole genome sequencing.</title>
        <authorList>
            <person name="Kim M.K."/>
            <person name="Im W.-T."/>
            <person name="Srinivasan S."/>
            <person name="Lee J.-J."/>
        </authorList>
    </citation>
    <scope>NUCLEOTIDE SEQUENCE [LARGE SCALE GENOMIC DNA]</scope>
    <source>
        <strain evidence="3">EMML 3041</strain>
    </source>
</reference>
<organism evidence="2 3">
    <name type="scientific">Companilactobacillus ginsenosidimutans</name>
    <dbReference type="NCBI Taxonomy" id="1007676"/>
    <lineage>
        <taxon>Bacteria</taxon>
        <taxon>Bacillati</taxon>
        <taxon>Bacillota</taxon>
        <taxon>Bacilli</taxon>
        <taxon>Lactobacillales</taxon>
        <taxon>Lactobacillaceae</taxon>
        <taxon>Companilactobacillus</taxon>
    </lineage>
</organism>
<sequence length="313" mass="34789">MELSYISDSLGYLSFTGMLDKVKSMGVTNLEMTTGGWSPAPHLDLDGLLASETARDKFKNELDKRGMKLIALNCSGNPLDPGPMGAEHRAVTEKTFKLAKIFGIKKIIMMSGLPAASPEDKVPNWITYTVSWPESLKKNLDYQWNDVAIPYWKGLVKLAEQSGIEKIALENFSSQLVYNPDTLFRLRDAVGPMVGLNLDPSHLIWMGADPIAAARELGPAIYHVHGKDVRLERGKVDVNGVLETKPIDEIADRAWNYVAVGCGQALQWWKEFFSVIRMTGYNDYVSLEMEDLTMSPEAGVRTSIDAMQQTLSK</sequence>
<dbReference type="InterPro" id="IPR036237">
    <property type="entry name" value="Xyl_isomerase-like_sf"/>
</dbReference>
<dbReference type="PATRIC" id="fig|1007676.4.peg.2079"/>
<dbReference type="KEGG" id="lgn:ABM34_10275"/>
<protein>
    <recommendedName>
        <fullName evidence="1">Xylose isomerase-like TIM barrel domain-containing protein</fullName>
    </recommendedName>
</protein>
<dbReference type="Gene3D" id="3.20.20.150">
    <property type="entry name" value="Divalent-metal-dependent TIM barrel enzymes"/>
    <property type="match status" value="1"/>
</dbReference>
<feature type="domain" description="Xylose isomerase-like TIM barrel" evidence="1">
    <location>
        <begin position="19"/>
        <end position="309"/>
    </location>
</feature>
<keyword evidence="3" id="KW-1185">Reference proteome</keyword>
<dbReference type="AlphaFoldDB" id="A0A0H4R2B5"/>